<dbReference type="EMBL" id="LC515368">
    <property type="protein sequence ID" value="BBQ05392.1"/>
    <property type="molecule type" value="Genomic_DNA"/>
</dbReference>
<dbReference type="GO" id="GO:0003964">
    <property type="term" value="F:RNA-directed DNA polymerase activity"/>
    <property type="evidence" value="ECO:0007669"/>
    <property type="project" value="UniProtKB-KW"/>
</dbReference>
<dbReference type="RefSeq" id="YP_009730062.1">
    <property type="nucleotide sequence ID" value="NC_045933.1"/>
</dbReference>
<geneLocation type="mitochondrion" evidence="2"/>
<dbReference type="AlphaFoldDB" id="A0A679EJU6"/>
<name>A0A679EJU6_LEUMA</name>
<evidence type="ECO:0000313" key="2">
    <source>
        <dbReference type="EMBL" id="BBQ05392.1"/>
    </source>
</evidence>
<evidence type="ECO:0000259" key="1">
    <source>
        <dbReference type="PROSITE" id="PS50878"/>
    </source>
</evidence>
<dbReference type="PROSITE" id="PS50878">
    <property type="entry name" value="RT_POL"/>
    <property type="match status" value="1"/>
</dbReference>
<dbReference type="PANTHER" id="PTHR34047">
    <property type="entry name" value="NUCLEAR INTRON MATURASE 1, MITOCHONDRIAL-RELATED"/>
    <property type="match status" value="1"/>
</dbReference>
<organism evidence="2">
    <name type="scientific">Leucocryptos marina</name>
    <name type="common">Marine flagellate</name>
    <name type="synonym">Bodo marinus</name>
    <dbReference type="NCBI Taxonomy" id="299206"/>
    <lineage>
        <taxon>Eukaryota</taxon>
        <taxon>Cryptophyceae</taxon>
        <taxon>Kathablepharidacea</taxon>
        <taxon>Katablepharidaceae</taxon>
        <taxon>Leucocryptos</taxon>
    </lineage>
</organism>
<accession>A0A679EJU6</accession>
<dbReference type="Pfam" id="PF13655">
    <property type="entry name" value="RVT_N"/>
    <property type="match status" value="1"/>
</dbReference>
<keyword evidence="2" id="KW-0496">Mitochondrion</keyword>
<dbReference type="PANTHER" id="PTHR34047:SF10">
    <property type="entry name" value="GROUP II INTRON-ASSOCIATED OPEN READING FRAME"/>
    <property type="match status" value="1"/>
</dbReference>
<feature type="domain" description="Reverse transcriptase" evidence="1">
    <location>
        <begin position="85"/>
        <end position="327"/>
    </location>
</feature>
<keyword evidence="2" id="KW-0695">RNA-directed DNA polymerase</keyword>
<dbReference type="Pfam" id="PF00078">
    <property type="entry name" value="RVT_1"/>
    <property type="match status" value="1"/>
</dbReference>
<protein>
    <submittedName>
        <fullName evidence="2">Group II intron reverse transcriptase/maturase</fullName>
    </submittedName>
</protein>
<dbReference type="GeneID" id="43959829"/>
<dbReference type="SUPFAM" id="SSF56672">
    <property type="entry name" value="DNA/RNA polymerases"/>
    <property type="match status" value="1"/>
</dbReference>
<dbReference type="InterPro" id="IPR000477">
    <property type="entry name" value="RT_dom"/>
</dbReference>
<proteinExistence type="predicted"/>
<gene>
    <name evidence="2" type="primary">RT</name>
</gene>
<dbReference type="Pfam" id="PF08388">
    <property type="entry name" value="GIIM"/>
    <property type="match status" value="1"/>
</dbReference>
<dbReference type="InterPro" id="IPR013597">
    <property type="entry name" value="Mat_intron_G2"/>
</dbReference>
<keyword evidence="2" id="KW-0808">Transferase</keyword>
<dbReference type="CDD" id="cd01651">
    <property type="entry name" value="RT_G2_intron"/>
    <property type="match status" value="1"/>
</dbReference>
<dbReference type="InterPro" id="IPR025960">
    <property type="entry name" value="RVT_N"/>
</dbReference>
<dbReference type="InterPro" id="IPR043502">
    <property type="entry name" value="DNA/RNA_pol_sf"/>
</dbReference>
<dbReference type="InterPro" id="IPR051083">
    <property type="entry name" value="GrpII_Intron_Splice-Mob/Def"/>
</dbReference>
<reference evidence="2" key="1">
    <citation type="submission" date="2019-12" db="EMBL/GenBank/DDBJ databases">
        <title>Mitochondrial genomes of Hemiarma marina and Leucocryptos marina revised the evolution of cytochrome c maturation in Cryptista.</title>
        <authorList>
            <person name="Nishimura Y."/>
            <person name="Kume K."/>
            <person name="Sonehara K."/>
            <person name="Tanifuji G."/>
            <person name="Shiratori T."/>
            <person name="Ishida K."/>
            <person name="Hashimoto T."/>
            <person name="Inagaki Y."/>
            <person name="Ohkuma M."/>
        </authorList>
    </citation>
    <scope>NUCLEOTIDE SEQUENCE</scope>
    <source>
        <strain evidence="2">NIES-1335</strain>
    </source>
</reference>
<sequence length="595" mass="68781">MKFDKVNWKKAYEWLREKQALLVEASKKREYLKLRHLQISILKDFRTTAIAVRRVVTSSGSKTAGIDGVTATTVKERIILASQVQYIVRNPSTYKPHAVKRVWIPKNETSMRPLGIPTIVDRAVQAVYLEAIDPLVEGRSCKNSFGFRKFKSGHDAVLALRGKLIHPKASEWVLNADIKKCFDRIDHEFLLRSVPVYRKVDRNVIRSMLKAKIIDMGAVTTPTEGTPQGGILSPVLCNVALNGLEVNIKNKAEELCKPILGYRGNPKVHVVRYADDFITIGPSKKMLIALRPYIESFLKARGLEISEEKSSLGLIWEQEFDFLGFTFDKRRFNYQKRSEVSWYKRGYKSTSRIIIRPSKKNLKKFRTKVADIIKRHDDLSVLVIKLNEYLRGWALYFAATGDSAEQVRRMHRYVLLQCWRKVVKIHRSTPKKHLKDRFFPTHKFYQLGRYVSRSWVFTVPTKLQRLPGNKEKWIRLFNLDSIRAPGKQLIPMGLNAYDREDRERLRNRYVYTVFNSGTVEKICRRQKLICPACGESLANGENIEVHHVPSLKELNYAKKLLNPNLKSSHRSLPLKKVKLLALHKLCHSRVHAKGN</sequence>
<keyword evidence="2" id="KW-0548">Nucleotidyltransferase</keyword>